<accession>A0A6I3XJ78</accession>
<comment type="caution">
    <text evidence="2">The sequence shown here is derived from an EMBL/GenBank/DDBJ whole genome shotgun (WGS) entry which is preliminary data.</text>
</comment>
<dbReference type="Proteomes" id="UP000431684">
    <property type="component" value="Unassembled WGS sequence"/>
</dbReference>
<proteinExistence type="predicted"/>
<evidence type="ECO:0000313" key="2">
    <source>
        <dbReference type="EMBL" id="MUI15576.1"/>
    </source>
</evidence>
<keyword evidence="1" id="KW-1133">Transmembrane helix</keyword>
<organism evidence="2 3">
    <name type="scientific">Pseudoduganella dura</name>
    <dbReference type="NCBI Taxonomy" id="321982"/>
    <lineage>
        <taxon>Bacteria</taxon>
        <taxon>Pseudomonadati</taxon>
        <taxon>Pseudomonadota</taxon>
        <taxon>Betaproteobacteria</taxon>
        <taxon>Burkholderiales</taxon>
        <taxon>Oxalobacteraceae</taxon>
        <taxon>Telluria group</taxon>
        <taxon>Pseudoduganella</taxon>
    </lineage>
</organism>
<protein>
    <submittedName>
        <fullName evidence="2">Uncharacterized protein</fullName>
    </submittedName>
</protein>
<dbReference type="EMBL" id="WNWM01000002">
    <property type="protein sequence ID" value="MUI15576.1"/>
    <property type="molecule type" value="Genomic_DNA"/>
</dbReference>
<dbReference type="OrthoDB" id="8777258at2"/>
<name>A0A6I3XJ78_9BURK</name>
<keyword evidence="3" id="KW-1185">Reference proteome</keyword>
<evidence type="ECO:0000313" key="3">
    <source>
        <dbReference type="Proteomes" id="UP000431684"/>
    </source>
</evidence>
<sequence>MNVALLAQFAGVLRIGVILAIALHVLALVPQCRAGWYQPRFLNVSLNGLVLAVAHGALLALAGGELAPDDPHGRGDAVAWCLGVAMLLNIVVAAQNLLAVTALMRLHRASAVIAHSIRAAVQPMVWTSAALSLAAYGWICGWL</sequence>
<feature type="transmembrane region" description="Helical" evidence="1">
    <location>
        <begin position="77"/>
        <end position="98"/>
    </location>
</feature>
<keyword evidence="1" id="KW-0472">Membrane</keyword>
<dbReference type="RefSeq" id="WP_155711251.1">
    <property type="nucleotide sequence ID" value="NZ_BMWU01000050.1"/>
</dbReference>
<reference evidence="2 3" key="1">
    <citation type="submission" date="2019-11" db="EMBL/GenBank/DDBJ databases">
        <title>Draft Genome Sequences of Six Type Strains of the Genus Massilia.</title>
        <authorList>
            <person name="Miess H."/>
            <person name="Frediansyah A."/>
            <person name="Goeker M."/>
            <person name="Gross H."/>
        </authorList>
    </citation>
    <scope>NUCLEOTIDE SEQUENCE [LARGE SCALE GENOMIC DNA]</scope>
    <source>
        <strain evidence="2 3">DSM 17513</strain>
    </source>
</reference>
<feature type="transmembrane region" description="Helical" evidence="1">
    <location>
        <begin position="41"/>
        <end position="62"/>
    </location>
</feature>
<feature type="transmembrane region" description="Helical" evidence="1">
    <location>
        <begin position="6"/>
        <end position="29"/>
    </location>
</feature>
<dbReference type="AlphaFoldDB" id="A0A6I3XJ78"/>
<evidence type="ECO:0000256" key="1">
    <source>
        <dbReference type="SAM" id="Phobius"/>
    </source>
</evidence>
<feature type="transmembrane region" description="Helical" evidence="1">
    <location>
        <begin position="119"/>
        <end position="139"/>
    </location>
</feature>
<keyword evidence="1" id="KW-0812">Transmembrane</keyword>
<gene>
    <name evidence="2" type="ORF">GJV26_24420</name>
</gene>